<evidence type="ECO:0000313" key="3">
    <source>
        <dbReference type="Proteomes" id="UP001156870"/>
    </source>
</evidence>
<feature type="transmembrane region" description="Helical" evidence="1">
    <location>
        <begin position="17"/>
        <end position="36"/>
    </location>
</feature>
<sequence length="344" mass="39489">MSSKAQSVCFRNPFFDSFFVVILPVIAISSAVFVSINPSYFDLVLLLDLSLLGYHHVISTYTRLAGSWESNKLNKALTLYLPPFVLFVVFSLALIGSVWLIATVYLHWQWWHYTRQSEGIAKSIKYKSQSTESGPVLFHRLVFYITPITTFAYMSSLQPDAFLYMDVVTLPIPAEMVYGLAAINIILMIAWGCWLIWALYSQKVSLNYALYHLSHHAIFVVAYVAISNINYGWLAINIWHNFQYILFVWHFNTKTINNTVNSGNKLLFWLFKPSRWYLYFGVCLVATALFYGLVDAGISVLTVYTTLPLTVVVYMAINFHHYVVDTYIWKLRQPKIRSVIAASA</sequence>
<feature type="transmembrane region" description="Helical" evidence="1">
    <location>
        <begin position="276"/>
        <end position="294"/>
    </location>
</feature>
<feature type="transmembrane region" description="Helical" evidence="1">
    <location>
        <begin position="137"/>
        <end position="156"/>
    </location>
</feature>
<keyword evidence="1" id="KW-1133">Transmembrane helix</keyword>
<dbReference type="EMBL" id="BSPD01000094">
    <property type="protein sequence ID" value="GLS27941.1"/>
    <property type="molecule type" value="Genomic_DNA"/>
</dbReference>
<dbReference type="RefSeq" id="WP_232594818.1">
    <property type="nucleotide sequence ID" value="NZ_BSPD01000094.1"/>
</dbReference>
<dbReference type="Proteomes" id="UP001156870">
    <property type="component" value="Unassembled WGS sequence"/>
</dbReference>
<feature type="transmembrane region" description="Helical" evidence="1">
    <location>
        <begin position="176"/>
        <end position="197"/>
    </location>
</feature>
<evidence type="ECO:0000313" key="2">
    <source>
        <dbReference type="EMBL" id="GLS27941.1"/>
    </source>
</evidence>
<accession>A0AA37TCP9</accession>
<gene>
    <name evidence="2" type="ORF">GCM10007877_36600</name>
</gene>
<feature type="transmembrane region" description="Helical" evidence="1">
    <location>
        <begin position="301"/>
        <end position="323"/>
    </location>
</feature>
<dbReference type="AlphaFoldDB" id="A0AA37TCP9"/>
<name>A0AA37TCP9_9GAMM</name>
<protein>
    <submittedName>
        <fullName evidence="2">Uncharacterized protein</fullName>
    </submittedName>
</protein>
<keyword evidence="3" id="KW-1185">Reference proteome</keyword>
<reference evidence="2 3" key="1">
    <citation type="journal article" date="2014" name="Int. J. Syst. Evol. Microbiol.">
        <title>Complete genome sequence of Corynebacterium casei LMG S-19264T (=DSM 44701T), isolated from a smear-ripened cheese.</title>
        <authorList>
            <consortium name="US DOE Joint Genome Institute (JGI-PGF)"/>
            <person name="Walter F."/>
            <person name="Albersmeier A."/>
            <person name="Kalinowski J."/>
            <person name="Ruckert C."/>
        </authorList>
    </citation>
    <scope>NUCLEOTIDE SEQUENCE [LARGE SCALE GENOMIC DNA]</scope>
    <source>
        <strain evidence="2 3">NBRC 110095</strain>
    </source>
</reference>
<comment type="caution">
    <text evidence="2">The sequence shown here is derived from an EMBL/GenBank/DDBJ whole genome shotgun (WGS) entry which is preliminary data.</text>
</comment>
<organism evidence="2 3">
    <name type="scientific">Marinibactrum halimedae</name>
    <dbReference type="NCBI Taxonomy" id="1444977"/>
    <lineage>
        <taxon>Bacteria</taxon>
        <taxon>Pseudomonadati</taxon>
        <taxon>Pseudomonadota</taxon>
        <taxon>Gammaproteobacteria</taxon>
        <taxon>Cellvibrionales</taxon>
        <taxon>Cellvibrionaceae</taxon>
        <taxon>Marinibactrum</taxon>
    </lineage>
</organism>
<evidence type="ECO:0000256" key="1">
    <source>
        <dbReference type="SAM" id="Phobius"/>
    </source>
</evidence>
<feature type="transmembrane region" description="Helical" evidence="1">
    <location>
        <begin position="84"/>
        <end position="106"/>
    </location>
</feature>
<keyword evidence="1" id="KW-0812">Transmembrane</keyword>
<keyword evidence="1" id="KW-0472">Membrane</keyword>
<feature type="transmembrane region" description="Helical" evidence="1">
    <location>
        <begin position="217"/>
        <end position="239"/>
    </location>
</feature>
<proteinExistence type="predicted"/>